<accession>A0A1W1I2Z8</accession>
<feature type="domain" description="Glycosyl hydrolase family 13 catalytic" evidence="1">
    <location>
        <begin position="17"/>
        <end position="523"/>
    </location>
</feature>
<dbReference type="SMART" id="SM00642">
    <property type="entry name" value="Aamy"/>
    <property type="match status" value="1"/>
</dbReference>
<sequence length="966" mass="110692">MSPSISSPLPLATYRLQLHRSFTFAQAADILPYLNALGITDCYLSPVNRAMPGSEHGYDVINHAVLNPELGTEEDFSRFVDALRSQGLNLVIDTVPNHMGIGKTLNGWWRDVLENGPGSRYAAAFDIDWHPTKRELENKVLLPILGDQYGAVLERQDIHVAYDEGAFLLRYGDHELPLAPKTWVSLLSHQLDKLTREGEQDMPVMELRSIVTALKNLPAPDVRDPELIEERGREKEVIKKRLAALLGDNPLVRAFVMDNLRLFNGERDRADSFDLLDSLLNEQAYRLASWRVASEEINYRRFFDINELAAIRVEDEAVFQEAHQLLLRLIRQGIARGCRIDHVDGLYDPERYLRQLRDLTQQGGGDPGASPFYIIVEKILGRDESLPETWPIQGTTGYEFLNDVNGLFVAADHKRLFTEIYARVVGHDDTYADLVYAGKQLIMQVSMSSELNVLGHQLNVLSERDRRSRDFTLNSLTHAIREIIACFPVYRTYITDGPEPVSDRDRAYIHMAVARAKRRNPAIDGQVFDFIRSLLLKQGDARTPEDREEQMRFVMKFQQTTSPVTAKGVEDTVYYRYHRLISLNEVGGDPDRFGLSVDEFHRRMRDRQTRWPHGLSASSTHDTKRSEDVRARINVLSELPQEWKTRIGRWSRLNRSHRREIDGERLPDRNDEYLLYQTLIGAWPLEPLTDEAYRNFCDRIQRYMHKAVHEAKIHSSWINPSPTYDQALHDFIHTVLDRVPANRFLEDFLPFQERVARYGLYNSIAQVLLKVTAPGIPDVYQGAELWNFHLVDPDNRGPVDYVARAAALEELRVTIDRAGPDRAAFVRSLFEQPEDGRVKLLALMLGLDQRRRHPELFQQGDYLPLECGGSKKQHLCAFARVRDRQAVMTVVPRLVATLAPDEKRLPVGTSIWEDSWVTVPPWPTLGEYRHVLTGEIFTAESVNGRRVLPLSQVFGHCPVALLERLS</sequence>
<gene>
    <name evidence="2" type="primary">treY</name>
    <name evidence="2" type="ORF">NSJP_1200</name>
</gene>
<dbReference type="Pfam" id="PF00128">
    <property type="entry name" value="Alpha-amylase"/>
    <property type="match status" value="1"/>
</dbReference>
<dbReference type="Gene3D" id="3.30.1590.10">
    <property type="entry name" value="Maltooligosyl trehalose synthase, domain 2"/>
    <property type="match status" value="1"/>
</dbReference>
<reference evidence="2 3" key="1">
    <citation type="submission" date="2017-03" db="EMBL/GenBank/DDBJ databases">
        <authorList>
            <person name="Afonso C.L."/>
            <person name="Miller P.J."/>
            <person name="Scott M.A."/>
            <person name="Spackman E."/>
            <person name="Goraichik I."/>
            <person name="Dimitrov K.M."/>
            <person name="Suarez D.L."/>
            <person name="Swayne D.E."/>
        </authorList>
    </citation>
    <scope>NUCLEOTIDE SEQUENCE [LARGE SCALE GENOMIC DNA]</scope>
    <source>
        <strain evidence="2">Genome sequencing of Nitrospira japonica strain NJ11</strain>
    </source>
</reference>
<dbReference type="PANTHER" id="PTHR10357">
    <property type="entry name" value="ALPHA-AMYLASE FAMILY MEMBER"/>
    <property type="match status" value="1"/>
</dbReference>
<name>A0A1W1I2Z8_9BACT</name>
<dbReference type="GO" id="GO:0005992">
    <property type="term" value="P:trehalose biosynthetic process"/>
    <property type="evidence" value="ECO:0007669"/>
    <property type="project" value="TreeGrafter"/>
</dbReference>
<organism evidence="2 3">
    <name type="scientific">Nitrospira japonica</name>
    <dbReference type="NCBI Taxonomy" id="1325564"/>
    <lineage>
        <taxon>Bacteria</taxon>
        <taxon>Pseudomonadati</taxon>
        <taxon>Nitrospirota</taxon>
        <taxon>Nitrospiria</taxon>
        <taxon>Nitrospirales</taxon>
        <taxon>Nitrospiraceae</taxon>
        <taxon>Nitrospira</taxon>
    </lineage>
</organism>
<dbReference type="SUPFAM" id="SSF51445">
    <property type="entry name" value="(Trans)glycosidases"/>
    <property type="match status" value="1"/>
</dbReference>
<dbReference type="PANTHER" id="PTHR10357:SF216">
    <property type="entry name" value="MALTOOLIGOSYL TREHALOSE SYNTHASE-RELATED"/>
    <property type="match status" value="1"/>
</dbReference>
<dbReference type="Proteomes" id="UP000192042">
    <property type="component" value="Chromosome I"/>
</dbReference>
<keyword evidence="3" id="KW-1185">Reference proteome</keyword>
<dbReference type="Gene3D" id="3.20.20.80">
    <property type="entry name" value="Glycosidases"/>
    <property type="match status" value="4"/>
</dbReference>
<dbReference type="EMBL" id="LT828648">
    <property type="protein sequence ID" value="SLM47372.1"/>
    <property type="molecule type" value="Genomic_DNA"/>
</dbReference>
<dbReference type="NCBIfam" id="TIGR02401">
    <property type="entry name" value="trehalose_TreY"/>
    <property type="match status" value="1"/>
</dbReference>
<evidence type="ECO:0000313" key="3">
    <source>
        <dbReference type="Proteomes" id="UP000192042"/>
    </source>
</evidence>
<dbReference type="InterPro" id="IPR017853">
    <property type="entry name" value="GH"/>
</dbReference>
<dbReference type="GO" id="GO:0030980">
    <property type="term" value="P:alpha-glucan catabolic process"/>
    <property type="evidence" value="ECO:0007669"/>
    <property type="project" value="TreeGrafter"/>
</dbReference>
<dbReference type="OrthoDB" id="9805159at2"/>
<dbReference type="InterPro" id="IPR012767">
    <property type="entry name" value="Trehalose_TreY"/>
</dbReference>
<dbReference type="RefSeq" id="WP_080885920.1">
    <property type="nucleotide sequence ID" value="NZ_LT828648.1"/>
</dbReference>
<dbReference type="KEGG" id="nja:NSJP_1200"/>
<dbReference type="AlphaFoldDB" id="A0A1W1I2Z8"/>
<proteinExistence type="predicted"/>
<dbReference type="STRING" id="1325564.NSJP_1200"/>
<dbReference type="GO" id="GO:0047470">
    <property type="term" value="F:(1,4)-alpha-D-glucan 1-alpha-D-glucosylmutase activity"/>
    <property type="evidence" value="ECO:0007669"/>
    <property type="project" value="TreeGrafter"/>
</dbReference>
<evidence type="ECO:0000313" key="2">
    <source>
        <dbReference type="EMBL" id="SLM47372.1"/>
    </source>
</evidence>
<dbReference type="InterPro" id="IPR006047">
    <property type="entry name" value="GH13_cat_dom"/>
</dbReference>
<dbReference type="CDD" id="cd11336">
    <property type="entry name" value="AmyAc_MTSase"/>
    <property type="match status" value="1"/>
</dbReference>
<evidence type="ECO:0000259" key="1">
    <source>
        <dbReference type="SMART" id="SM00642"/>
    </source>
</evidence>
<protein>
    <submittedName>
        <fullName evidence="2">Similar to maltooligosyl trehalose synthase treY</fullName>
    </submittedName>
</protein>